<dbReference type="InterPro" id="IPR015815">
    <property type="entry name" value="HIBADH-related"/>
</dbReference>
<name>A0ABW2RTM7_9NOCA</name>
<evidence type="ECO:0000313" key="6">
    <source>
        <dbReference type="EMBL" id="MFC7446849.1"/>
    </source>
</evidence>
<feature type="domain" description="3-hydroxyisobutyrate dehydrogenase-like NAD-binding" evidence="5">
    <location>
        <begin position="163"/>
        <end position="290"/>
    </location>
</feature>
<keyword evidence="3" id="KW-0520">NAD</keyword>
<dbReference type="Gene3D" id="1.10.1040.10">
    <property type="entry name" value="N-(1-d-carboxylethyl)-l-norvaline Dehydrogenase, domain 2"/>
    <property type="match status" value="1"/>
</dbReference>
<dbReference type="Pfam" id="PF03446">
    <property type="entry name" value="NAD_binding_2"/>
    <property type="match status" value="1"/>
</dbReference>
<comment type="similarity">
    <text evidence="1">Belongs to the HIBADH-related family.</text>
</comment>
<dbReference type="EMBL" id="JBHTCS010000002">
    <property type="protein sequence ID" value="MFC7446849.1"/>
    <property type="molecule type" value="Genomic_DNA"/>
</dbReference>
<dbReference type="EC" id="1.1.-.-" evidence="6"/>
<comment type="caution">
    <text evidence="6">The sequence shown here is derived from an EMBL/GenBank/DDBJ whole genome shotgun (WGS) entry which is preliminary data.</text>
</comment>
<dbReference type="InterPro" id="IPR029154">
    <property type="entry name" value="HIBADH-like_NADP-bd"/>
</dbReference>
<dbReference type="PANTHER" id="PTHR22981">
    <property type="entry name" value="3-HYDROXYISOBUTYRATE DEHYDROGENASE-RELATED"/>
    <property type="match status" value="1"/>
</dbReference>
<protein>
    <submittedName>
        <fullName evidence="6">NAD(P)-dependent oxidoreductase</fullName>
        <ecNumber evidence="6">1.1.-.-</ecNumber>
    </submittedName>
</protein>
<dbReference type="GO" id="GO:0016491">
    <property type="term" value="F:oxidoreductase activity"/>
    <property type="evidence" value="ECO:0007669"/>
    <property type="project" value="UniProtKB-KW"/>
</dbReference>
<evidence type="ECO:0000259" key="4">
    <source>
        <dbReference type="Pfam" id="PF03446"/>
    </source>
</evidence>
<dbReference type="SUPFAM" id="SSF51735">
    <property type="entry name" value="NAD(P)-binding Rossmann-fold domains"/>
    <property type="match status" value="1"/>
</dbReference>
<dbReference type="InterPro" id="IPR008927">
    <property type="entry name" value="6-PGluconate_DH-like_C_sf"/>
</dbReference>
<dbReference type="Pfam" id="PF14833">
    <property type="entry name" value="NAD_binding_11"/>
    <property type="match status" value="1"/>
</dbReference>
<dbReference type="RefSeq" id="WP_378401393.1">
    <property type="nucleotide sequence ID" value="NZ_JBHTCS010000002.1"/>
</dbReference>
<evidence type="ECO:0000259" key="5">
    <source>
        <dbReference type="Pfam" id="PF14833"/>
    </source>
</evidence>
<evidence type="ECO:0000256" key="3">
    <source>
        <dbReference type="ARBA" id="ARBA00023027"/>
    </source>
</evidence>
<feature type="domain" description="6-phosphogluconate dehydrogenase NADP-binding" evidence="4">
    <location>
        <begin position="2"/>
        <end position="160"/>
    </location>
</feature>
<evidence type="ECO:0000313" key="7">
    <source>
        <dbReference type="Proteomes" id="UP001596484"/>
    </source>
</evidence>
<dbReference type="InterPro" id="IPR013328">
    <property type="entry name" value="6PGD_dom2"/>
</dbReference>
<sequence>MKICWIGLGAMGFPMAGHLNEAGYEVTGFDHSLDACIDAAAARIPVADSVQDAAEDADVLITMLPRGDHVRGALFDSAALAAAAPGALVIDCSTIGATDACDIGAAVAATGRRFLDAPVSGGTGGAQHATLTFMVGGAAADLDDARPLLESMGTHIFHAGAVGTGQSAKMVNSMMLAVNMQSTCEAAVLARRLDVAPETVIEIARLATGDNSALRNYYPVAGAVAAAPSSRKFTGGLAATQMRQNLGLALDAAAEHGVDASATAEVARRLDRIIADGHGNLDYSVLVRLLDDTVDAGVPQAVR</sequence>
<dbReference type="InterPro" id="IPR006115">
    <property type="entry name" value="6PGDH_NADP-bd"/>
</dbReference>
<dbReference type="Gene3D" id="3.40.50.720">
    <property type="entry name" value="NAD(P)-binding Rossmann-like Domain"/>
    <property type="match status" value="1"/>
</dbReference>
<keyword evidence="2 6" id="KW-0560">Oxidoreductase</keyword>
<dbReference type="PIRSF" id="PIRSF000103">
    <property type="entry name" value="HIBADH"/>
    <property type="match status" value="1"/>
</dbReference>
<accession>A0ABW2RTM7</accession>
<dbReference type="InterPro" id="IPR036291">
    <property type="entry name" value="NAD(P)-bd_dom_sf"/>
</dbReference>
<dbReference type="SUPFAM" id="SSF48179">
    <property type="entry name" value="6-phosphogluconate dehydrogenase C-terminal domain-like"/>
    <property type="match status" value="1"/>
</dbReference>
<proteinExistence type="inferred from homology"/>
<dbReference type="PANTHER" id="PTHR22981:SF7">
    <property type="entry name" value="3-HYDROXYISOBUTYRATE DEHYDROGENASE, MITOCHONDRIAL"/>
    <property type="match status" value="1"/>
</dbReference>
<organism evidence="6 7">
    <name type="scientific">Rhodococcus daqingensis</name>
    <dbReference type="NCBI Taxonomy" id="2479363"/>
    <lineage>
        <taxon>Bacteria</taxon>
        <taxon>Bacillati</taxon>
        <taxon>Actinomycetota</taxon>
        <taxon>Actinomycetes</taxon>
        <taxon>Mycobacteriales</taxon>
        <taxon>Nocardiaceae</taxon>
        <taxon>Rhodococcus</taxon>
    </lineage>
</organism>
<gene>
    <name evidence="6" type="ORF">ACFQS9_02990</name>
</gene>
<evidence type="ECO:0000256" key="2">
    <source>
        <dbReference type="ARBA" id="ARBA00023002"/>
    </source>
</evidence>
<dbReference type="Proteomes" id="UP001596484">
    <property type="component" value="Unassembled WGS sequence"/>
</dbReference>
<keyword evidence="7" id="KW-1185">Reference proteome</keyword>
<reference evidence="7" key="1">
    <citation type="journal article" date="2019" name="Int. J. Syst. Evol. Microbiol.">
        <title>The Global Catalogue of Microorganisms (GCM) 10K type strain sequencing project: providing services to taxonomists for standard genome sequencing and annotation.</title>
        <authorList>
            <consortium name="The Broad Institute Genomics Platform"/>
            <consortium name="The Broad Institute Genome Sequencing Center for Infectious Disease"/>
            <person name="Wu L."/>
            <person name="Ma J."/>
        </authorList>
    </citation>
    <scope>NUCLEOTIDE SEQUENCE [LARGE SCALE GENOMIC DNA]</scope>
    <source>
        <strain evidence="7">ICMP 19430</strain>
    </source>
</reference>
<evidence type="ECO:0000256" key="1">
    <source>
        <dbReference type="ARBA" id="ARBA00009080"/>
    </source>
</evidence>